<feature type="signal peptide" evidence="1">
    <location>
        <begin position="1"/>
        <end position="20"/>
    </location>
</feature>
<dbReference type="Gene3D" id="3.40.50.2300">
    <property type="match status" value="2"/>
</dbReference>
<dbReference type="PANTHER" id="PTHR35271">
    <property type="entry name" value="ABC TRANSPORTER, SUBSTRATE-BINDING LIPOPROTEIN-RELATED"/>
    <property type="match status" value="1"/>
</dbReference>
<dbReference type="RefSeq" id="WP_346052193.1">
    <property type="nucleotide sequence ID" value="NZ_JAYGII010000022.1"/>
</dbReference>
<dbReference type="Proteomes" id="UP001302316">
    <property type="component" value="Unassembled WGS sequence"/>
</dbReference>
<evidence type="ECO:0000313" key="2">
    <source>
        <dbReference type="EMBL" id="MEA5446145.1"/>
    </source>
</evidence>
<evidence type="ECO:0000256" key="1">
    <source>
        <dbReference type="SAM" id="SignalP"/>
    </source>
</evidence>
<gene>
    <name evidence="2" type="ORF">VCB98_09970</name>
</gene>
<reference evidence="2 3" key="1">
    <citation type="submission" date="2023-12" db="EMBL/GenBank/DDBJ databases">
        <title>Whole-genome sequencing of halo(alkali)philic microorganisms from hypersaline lakes.</title>
        <authorList>
            <person name="Sorokin D.Y."/>
            <person name="Merkel A.Y."/>
            <person name="Messina E."/>
            <person name="Yakimov M."/>
        </authorList>
    </citation>
    <scope>NUCLEOTIDE SEQUENCE [LARGE SCALE GENOMIC DNA]</scope>
    <source>
        <strain evidence="2 3">AB-CW1</strain>
    </source>
</reference>
<dbReference type="Pfam" id="PF04392">
    <property type="entry name" value="ABC_sub_bind"/>
    <property type="match status" value="1"/>
</dbReference>
<organism evidence="2 3">
    <name type="scientific">Natronospira elongata</name>
    <dbReference type="NCBI Taxonomy" id="3110268"/>
    <lineage>
        <taxon>Bacteria</taxon>
        <taxon>Pseudomonadati</taxon>
        <taxon>Pseudomonadota</taxon>
        <taxon>Gammaproteobacteria</taxon>
        <taxon>Natronospirales</taxon>
        <taxon>Natronospiraceae</taxon>
        <taxon>Natronospira</taxon>
    </lineage>
</organism>
<accession>A0AAP6MLN2</accession>
<keyword evidence="3" id="KW-1185">Reference proteome</keyword>
<sequence length="300" mass="33008">MPWLVPILCLLLVLGGPAGAATGETRVLVLLSGDGRPYQQFQTGLRESLPSRERERLDIREHLDDLPGDESYQLVLTVGTAALRVALENSNLPIISTLAPSSTVERLSEAHPDRAITGLYIDQPIDRHIQLIKALFPDSSRIGHIGPDEQAPDRLIEAIEQHDVSLRHVQATDRRELIRILPGMLEEVEALLILPNALTAESSQLRAMLLHSFRAGVPSFAYSPGLVNAGSIAAVYTEPDALGRETADVLMEIMKLSPEDWPAPKHPSTYGLATNTDVARSLRIRLPAEEPLRQMIEQDE</sequence>
<proteinExistence type="predicted"/>
<feature type="chain" id="PRO_5043032788" evidence="1">
    <location>
        <begin position="21"/>
        <end position="300"/>
    </location>
</feature>
<comment type="caution">
    <text evidence="2">The sequence shown here is derived from an EMBL/GenBank/DDBJ whole genome shotgun (WGS) entry which is preliminary data.</text>
</comment>
<name>A0AAP6MLN2_9GAMM</name>
<dbReference type="EMBL" id="JAYGII010000022">
    <property type="protein sequence ID" value="MEA5446145.1"/>
    <property type="molecule type" value="Genomic_DNA"/>
</dbReference>
<keyword evidence="1" id="KW-0732">Signal</keyword>
<dbReference type="PANTHER" id="PTHR35271:SF1">
    <property type="entry name" value="ABC TRANSPORTER, SUBSTRATE-BINDING LIPOPROTEIN"/>
    <property type="match status" value="1"/>
</dbReference>
<protein>
    <submittedName>
        <fullName evidence="2">ABC transporter substrate binding protein</fullName>
    </submittedName>
</protein>
<evidence type="ECO:0000313" key="3">
    <source>
        <dbReference type="Proteomes" id="UP001302316"/>
    </source>
</evidence>
<dbReference type="InterPro" id="IPR007487">
    <property type="entry name" value="ABC_transpt-TYRBP-like"/>
</dbReference>
<dbReference type="AlphaFoldDB" id="A0AAP6MLN2"/>